<keyword evidence="4 6" id="KW-0808">Transferase</keyword>
<dbReference type="HAMAP" id="MF_00735">
    <property type="entry name" value="Methyltr_PrmA"/>
    <property type="match status" value="1"/>
</dbReference>
<reference evidence="7" key="1">
    <citation type="submission" date="2023-01" db="EMBL/GenBank/DDBJ databases">
        <title>Oxazolidinone resistance genes in florfenicol resistant enterococci from beef cattle and veal calves at slaughter.</title>
        <authorList>
            <person name="Biggel M."/>
        </authorList>
    </citation>
    <scope>NUCLEOTIDE SEQUENCE</scope>
    <source>
        <strain evidence="7">K204-1</strain>
    </source>
</reference>
<dbReference type="EC" id="2.1.1.-" evidence="6"/>
<evidence type="ECO:0000256" key="3">
    <source>
        <dbReference type="ARBA" id="ARBA00022603"/>
    </source>
</evidence>
<keyword evidence="5 6" id="KW-0949">S-adenosyl-L-methionine</keyword>
<dbReference type="GO" id="GO:0032259">
    <property type="term" value="P:methylation"/>
    <property type="evidence" value="ECO:0007669"/>
    <property type="project" value="UniProtKB-KW"/>
</dbReference>
<dbReference type="InterPro" id="IPR029063">
    <property type="entry name" value="SAM-dependent_MTases_sf"/>
</dbReference>
<dbReference type="GO" id="GO:0008276">
    <property type="term" value="F:protein methyltransferase activity"/>
    <property type="evidence" value="ECO:0007669"/>
    <property type="project" value="UniProtKB-UniRule"/>
</dbReference>
<accession>A0AAE9XIV9</accession>
<proteinExistence type="inferred from homology"/>
<dbReference type="SUPFAM" id="SSF53335">
    <property type="entry name" value="S-adenosyl-L-methionine-dependent methyltransferases"/>
    <property type="match status" value="1"/>
</dbReference>
<dbReference type="InterPro" id="IPR004498">
    <property type="entry name" value="Ribosomal_PrmA_MeTrfase"/>
</dbReference>
<dbReference type="RefSeq" id="WP_126762308.1">
    <property type="nucleotide sequence ID" value="NZ_CP097017.1"/>
</dbReference>
<evidence type="ECO:0000313" key="8">
    <source>
        <dbReference type="Proteomes" id="UP001179600"/>
    </source>
</evidence>
<dbReference type="Pfam" id="PF06325">
    <property type="entry name" value="PrmA"/>
    <property type="match status" value="1"/>
</dbReference>
<sequence length="318" mass="35161">MEWTELTIETSSEAVEAVSHFLMEAGASGVAIEDALDLQAYESDAYGELVDKENMLHIKEGAKVMAYFPETVFLPEIVPTLQHHVNQLPSFGLDKGAGKISLNDVVEDDWATAWKKYYHPVHVSRFLTIVPEWEKYEAQHADERIIVMDPGMAFGTGTHPTTFLTLHALEVTLRGGETVLDVGTGSGVLSIAAKHFGAKNVYAYDLDEVAVRVAQENLDLNPIAADVQVAANDLLNGITQTADVIVANILPHIIEKMIPDAWNLVNDGGKFIVSGIITEKESAIHDKMQEVGFKLYQKFQQEDWLALIYEKPLITEEA</sequence>
<keyword evidence="7" id="KW-0687">Ribonucleoprotein</keyword>
<evidence type="ECO:0000256" key="6">
    <source>
        <dbReference type="HAMAP-Rule" id="MF_00735"/>
    </source>
</evidence>
<evidence type="ECO:0000256" key="1">
    <source>
        <dbReference type="ARBA" id="ARBA00009741"/>
    </source>
</evidence>
<evidence type="ECO:0000313" key="7">
    <source>
        <dbReference type="EMBL" id="WCG22920.1"/>
    </source>
</evidence>
<keyword evidence="3 6" id="KW-0489">Methyltransferase</keyword>
<dbReference type="InterPro" id="IPR050078">
    <property type="entry name" value="Ribosomal_L11_MeTrfase_PrmA"/>
</dbReference>
<keyword evidence="7" id="KW-0689">Ribosomal protein</keyword>
<feature type="binding site" evidence="6">
    <location>
        <position position="183"/>
    </location>
    <ligand>
        <name>S-adenosyl-L-methionine</name>
        <dbReference type="ChEBI" id="CHEBI:59789"/>
    </ligand>
</feature>
<feature type="binding site" evidence="6">
    <location>
        <position position="162"/>
    </location>
    <ligand>
        <name>S-adenosyl-L-methionine</name>
        <dbReference type="ChEBI" id="CHEBI:59789"/>
    </ligand>
</feature>
<keyword evidence="2 6" id="KW-0963">Cytoplasm</keyword>
<evidence type="ECO:0000256" key="4">
    <source>
        <dbReference type="ARBA" id="ARBA00022679"/>
    </source>
</evidence>
<dbReference type="GO" id="GO:0005737">
    <property type="term" value="C:cytoplasm"/>
    <property type="evidence" value="ECO:0007669"/>
    <property type="project" value="UniProtKB-SubCell"/>
</dbReference>
<dbReference type="EMBL" id="CP116507">
    <property type="protein sequence ID" value="WCG22920.1"/>
    <property type="molecule type" value="Genomic_DNA"/>
</dbReference>
<dbReference type="GO" id="GO:0005840">
    <property type="term" value="C:ribosome"/>
    <property type="evidence" value="ECO:0007669"/>
    <property type="project" value="UniProtKB-KW"/>
</dbReference>
<dbReference type="Proteomes" id="UP001179600">
    <property type="component" value="Chromosome"/>
</dbReference>
<name>A0AAE9XIV9_9ENTE</name>
<dbReference type="PANTHER" id="PTHR43648">
    <property type="entry name" value="ELECTRON TRANSFER FLAVOPROTEIN BETA SUBUNIT LYSINE METHYLTRANSFERASE"/>
    <property type="match status" value="1"/>
</dbReference>
<comment type="similarity">
    <text evidence="1 6">Belongs to the methyltransferase superfamily. PrmA family.</text>
</comment>
<evidence type="ECO:0000256" key="2">
    <source>
        <dbReference type="ARBA" id="ARBA00022490"/>
    </source>
</evidence>
<dbReference type="NCBIfam" id="TIGR00406">
    <property type="entry name" value="prmA"/>
    <property type="match status" value="1"/>
</dbReference>
<comment type="subcellular location">
    <subcellularLocation>
        <location evidence="6">Cytoplasm</location>
    </subcellularLocation>
</comment>
<organism evidence="7 8">
    <name type="scientific">Vagococcus lutrae</name>
    <dbReference type="NCBI Taxonomy" id="81947"/>
    <lineage>
        <taxon>Bacteria</taxon>
        <taxon>Bacillati</taxon>
        <taxon>Bacillota</taxon>
        <taxon>Bacilli</taxon>
        <taxon>Lactobacillales</taxon>
        <taxon>Enterococcaceae</taxon>
        <taxon>Vagococcus</taxon>
    </lineage>
</organism>
<comment type="catalytic activity">
    <reaction evidence="6">
        <text>L-lysyl-[protein] + 3 S-adenosyl-L-methionine = N(6),N(6),N(6)-trimethyl-L-lysyl-[protein] + 3 S-adenosyl-L-homocysteine + 3 H(+)</text>
        <dbReference type="Rhea" id="RHEA:54192"/>
        <dbReference type="Rhea" id="RHEA-COMP:9752"/>
        <dbReference type="Rhea" id="RHEA-COMP:13826"/>
        <dbReference type="ChEBI" id="CHEBI:15378"/>
        <dbReference type="ChEBI" id="CHEBI:29969"/>
        <dbReference type="ChEBI" id="CHEBI:57856"/>
        <dbReference type="ChEBI" id="CHEBI:59789"/>
        <dbReference type="ChEBI" id="CHEBI:61961"/>
    </reaction>
</comment>
<gene>
    <name evidence="6 7" type="primary">prmA</name>
    <name evidence="7" type="ORF">PML95_01355</name>
</gene>
<dbReference type="CDD" id="cd02440">
    <property type="entry name" value="AdoMet_MTases"/>
    <property type="match status" value="1"/>
</dbReference>
<feature type="binding site" evidence="6">
    <location>
        <position position="205"/>
    </location>
    <ligand>
        <name>S-adenosyl-L-methionine</name>
        <dbReference type="ChEBI" id="CHEBI:59789"/>
    </ligand>
</feature>
<evidence type="ECO:0000256" key="5">
    <source>
        <dbReference type="ARBA" id="ARBA00022691"/>
    </source>
</evidence>
<feature type="binding site" evidence="6">
    <location>
        <position position="248"/>
    </location>
    <ligand>
        <name>S-adenosyl-L-methionine</name>
        <dbReference type="ChEBI" id="CHEBI:59789"/>
    </ligand>
</feature>
<dbReference type="GeneID" id="72385556"/>
<dbReference type="Gene3D" id="3.40.50.150">
    <property type="entry name" value="Vaccinia Virus protein VP39"/>
    <property type="match status" value="1"/>
</dbReference>
<dbReference type="PANTHER" id="PTHR43648:SF1">
    <property type="entry name" value="ELECTRON TRANSFER FLAVOPROTEIN BETA SUBUNIT LYSINE METHYLTRANSFERASE"/>
    <property type="match status" value="1"/>
</dbReference>
<dbReference type="PIRSF" id="PIRSF000401">
    <property type="entry name" value="RPL11_MTase"/>
    <property type="match status" value="1"/>
</dbReference>
<dbReference type="AlphaFoldDB" id="A0AAE9XIV9"/>
<protein>
    <recommendedName>
        <fullName evidence="6">Ribosomal protein L11 methyltransferase</fullName>
        <shortName evidence="6">L11 Mtase</shortName>
        <ecNumber evidence="6">2.1.1.-</ecNumber>
    </recommendedName>
</protein>
<comment type="function">
    <text evidence="6">Methylates ribosomal protein L11.</text>
</comment>